<gene>
    <name evidence="6" type="ORF">GPM918_LOCUS18509</name>
    <name evidence="7" type="ORF">OVA965_LOCUS27942</name>
    <name evidence="8" type="ORF">SRO942_LOCUS18509</name>
    <name evidence="9" type="ORF">TMI583_LOCUS28691</name>
</gene>
<proteinExistence type="predicted"/>
<evidence type="ECO:0000313" key="8">
    <source>
        <dbReference type="EMBL" id="CAF3861418.1"/>
    </source>
</evidence>
<keyword evidence="2" id="KW-0862">Zinc</keyword>
<dbReference type="Proteomes" id="UP000663829">
    <property type="component" value="Unassembled WGS sequence"/>
</dbReference>
<accession>A0A814NN79</accession>
<dbReference type="EMBL" id="CAJOBC010005361">
    <property type="protein sequence ID" value="CAF3861418.1"/>
    <property type="molecule type" value="Genomic_DNA"/>
</dbReference>
<dbReference type="GO" id="GO:0000209">
    <property type="term" value="P:protein polyubiquitination"/>
    <property type="evidence" value="ECO:0007669"/>
    <property type="project" value="TreeGrafter"/>
</dbReference>
<keyword evidence="1 3" id="KW-0479">Metal-binding</keyword>
<feature type="domain" description="RING-type" evidence="5">
    <location>
        <begin position="23"/>
        <end position="63"/>
    </location>
</feature>
<dbReference type="InterPro" id="IPR001841">
    <property type="entry name" value="Znf_RING"/>
</dbReference>
<dbReference type="PROSITE" id="PS50089">
    <property type="entry name" value="ZF_RING_2"/>
    <property type="match status" value="1"/>
</dbReference>
<dbReference type="Proteomes" id="UP000682733">
    <property type="component" value="Unassembled WGS sequence"/>
</dbReference>
<dbReference type="InterPro" id="IPR013083">
    <property type="entry name" value="Znf_RING/FYVE/PHD"/>
</dbReference>
<organism evidence="6 10">
    <name type="scientific">Didymodactylos carnosus</name>
    <dbReference type="NCBI Taxonomy" id="1234261"/>
    <lineage>
        <taxon>Eukaryota</taxon>
        <taxon>Metazoa</taxon>
        <taxon>Spiralia</taxon>
        <taxon>Gnathifera</taxon>
        <taxon>Rotifera</taxon>
        <taxon>Eurotatoria</taxon>
        <taxon>Bdelloidea</taxon>
        <taxon>Philodinida</taxon>
        <taxon>Philodinidae</taxon>
        <taxon>Didymodactylos</taxon>
    </lineage>
</organism>
<dbReference type="SUPFAM" id="SSF57850">
    <property type="entry name" value="RING/U-box"/>
    <property type="match status" value="1"/>
</dbReference>
<comment type="caution">
    <text evidence="6">The sequence shown here is derived from an EMBL/GenBank/DDBJ whole genome shotgun (WGS) entry which is preliminary data.</text>
</comment>
<evidence type="ECO:0000256" key="1">
    <source>
        <dbReference type="ARBA" id="ARBA00022771"/>
    </source>
</evidence>
<dbReference type="EMBL" id="CAJNOK010018746">
    <property type="protein sequence ID" value="CAF1287700.1"/>
    <property type="molecule type" value="Genomic_DNA"/>
</dbReference>
<reference evidence="6" key="1">
    <citation type="submission" date="2021-02" db="EMBL/GenBank/DDBJ databases">
        <authorList>
            <person name="Nowell W R."/>
        </authorList>
    </citation>
    <scope>NUCLEOTIDE SEQUENCE</scope>
</reference>
<keyword evidence="4" id="KW-0175">Coiled coil</keyword>
<evidence type="ECO:0000313" key="9">
    <source>
        <dbReference type="EMBL" id="CAF4092695.1"/>
    </source>
</evidence>
<dbReference type="OrthoDB" id="9049620at2759"/>
<name>A0A814NN79_9BILA</name>
<dbReference type="EMBL" id="CAJNOQ010005360">
    <property type="protein sequence ID" value="CAF1096024.1"/>
    <property type="molecule type" value="Genomic_DNA"/>
</dbReference>
<evidence type="ECO:0000256" key="2">
    <source>
        <dbReference type="ARBA" id="ARBA00022833"/>
    </source>
</evidence>
<dbReference type="GO" id="GO:0006511">
    <property type="term" value="P:ubiquitin-dependent protein catabolic process"/>
    <property type="evidence" value="ECO:0007669"/>
    <property type="project" value="TreeGrafter"/>
</dbReference>
<evidence type="ECO:0000256" key="3">
    <source>
        <dbReference type="PROSITE-ProRule" id="PRU00175"/>
    </source>
</evidence>
<dbReference type="Proteomes" id="UP000677228">
    <property type="component" value="Unassembled WGS sequence"/>
</dbReference>
<keyword evidence="1 3" id="KW-0863">Zinc-finger</keyword>
<feature type="coiled-coil region" evidence="4">
    <location>
        <begin position="165"/>
        <end position="224"/>
    </location>
</feature>
<dbReference type="Proteomes" id="UP000681722">
    <property type="component" value="Unassembled WGS sequence"/>
</dbReference>
<evidence type="ECO:0000313" key="6">
    <source>
        <dbReference type="EMBL" id="CAF1096024.1"/>
    </source>
</evidence>
<protein>
    <recommendedName>
        <fullName evidence="5">RING-type domain-containing protein</fullName>
    </recommendedName>
</protein>
<sequence length="403" mass="46622">MADDRNSICKERVQSSIEEEYLCPLCYNLLLKPVECNNCQRVFCKQCIDKCLKAKPNLCPFCENYQEKRCSPMFYALLCKLKIECINKPNGCDQVLLYELIEEHETNKCLDQMKQCRGCLKNILKRDLDQHEATCDQIEIQCVKCSLIRKQNSKHDQFDCLSNKQVLLEQKIQQNEEQNKTLINKIQMAVKQLEIHNIENQQKIKQLEIANAESQEMIKCLKNELQWNDKFSKSDFIDELKKQISLSLLIEPFHGDIKTNIPLALLPQWHIIYDQLYSHKTTINEFHALLPKCSVNIIVGAISKNSPTVLSLAACGPKDILSLNTLLNQPFKHDNVYWYLTPTKSFGFSPTSVIKQESPDIVSDQGYKRLSWYLDSYGGYRVGNIINLTTSGDWRKVILSEKV</sequence>
<evidence type="ECO:0000259" key="5">
    <source>
        <dbReference type="PROSITE" id="PS50089"/>
    </source>
</evidence>
<dbReference type="AlphaFoldDB" id="A0A814NN79"/>
<dbReference type="PANTHER" id="PTHR46016">
    <property type="entry name" value="ZINC FINGER, RING/FYVE/PHD-TYPE"/>
    <property type="match status" value="1"/>
</dbReference>
<dbReference type="SUPFAM" id="SSF49599">
    <property type="entry name" value="TRAF domain-like"/>
    <property type="match status" value="1"/>
</dbReference>
<evidence type="ECO:0000256" key="4">
    <source>
        <dbReference type="SAM" id="Coils"/>
    </source>
</evidence>
<dbReference type="GO" id="GO:0061630">
    <property type="term" value="F:ubiquitin protein ligase activity"/>
    <property type="evidence" value="ECO:0007669"/>
    <property type="project" value="TreeGrafter"/>
</dbReference>
<evidence type="ECO:0000313" key="10">
    <source>
        <dbReference type="Proteomes" id="UP000663829"/>
    </source>
</evidence>
<dbReference type="Gene3D" id="3.30.40.10">
    <property type="entry name" value="Zinc/RING finger domain, C3HC4 (zinc finger)"/>
    <property type="match status" value="2"/>
</dbReference>
<dbReference type="GO" id="GO:0008270">
    <property type="term" value="F:zinc ion binding"/>
    <property type="evidence" value="ECO:0007669"/>
    <property type="project" value="UniProtKB-KW"/>
</dbReference>
<dbReference type="PANTHER" id="PTHR46016:SF1">
    <property type="entry name" value="RING-TYPE DOMAIN-CONTAINING PROTEIN"/>
    <property type="match status" value="1"/>
</dbReference>
<evidence type="ECO:0000313" key="7">
    <source>
        <dbReference type="EMBL" id="CAF1287700.1"/>
    </source>
</evidence>
<keyword evidence="10" id="KW-1185">Reference proteome</keyword>
<dbReference type="EMBL" id="CAJOBA010040316">
    <property type="protein sequence ID" value="CAF4092695.1"/>
    <property type="molecule type" value="Genomic_DNA"/>
</dbReference>
<dbReference type="InterPro" id="IPR051438">
    <property type="entry name" value="RNF_E3_ubiq-protein_ligase"/>
</dbReference>